<proteinExistence type="predicted"/>
<dbReference type="AlphaFoldDB" id="A0A2P8D4C0"/>
<keyword evidence="1" id="KW-0378">Hydrolase</keyword>
<dbReference type="OrthoDB" id="32575at2"/>
<evidence type="ECO:0000256" key="1">
    <source>
        <dbReference type="ARBA" id="ARBA00022801"/>
    </source>
</evidence>
<name>A0A2P8D4C0_9BACT</name>
<dbReference type="CDD" id="cd03443">
    <property type="entry name" value="PaaI_thioesterase"/>
    <property type="match status" value="1"/>
</dbReference>
<dbReference type="RefSeq" id="WP_106523132.1">
    <property type="nucleotide sequence ID" value="NZ_PYGD01000004.1"/>
</dbReference>
<protein>
    <submittedName>
        <fullName evidence="3">Acyl-CoA thioesterase</fullName>
    </submittedName>
</protein>
<dbReference type="PANTHER" id="PTHR42856:SF1">
    <property type="entry name" value="ACYL-COENZYME A THIOESTERASE PAAI"/>
    <property type="match status" value="1"/>
</dbReference>
<dbReference type="InterPro" id="IPR052723">
    <property type="entry name" value="Acyl-CoA_thioesterase_PaaI"/>
</dbReference>
<gene>
    <name evidence="3" type="ORF">B0I18_104158</name>
</gene>
<dbReference type="GO" id="GO:0016289">
    <property type="term" value="F:acyl-CoA hydrolase activity"/>
    <property type="evidence" value="ECO:0007669"/>
    <property type="project" value="UniProtKB-ARBA"/>
</dbReference>
<dbReference type="InterPro" id="IPR029069">
    <property type="entry name" value="HotDog_dom_sf"/>
</dbReference>
<keyword evidence="4" id="KW-1185">Reference proteome</keyword>
<accession>A0A2P8D4C0</accession>
<evidence type="ECO:0000313" key="3">
    <source>
        <dbReference type="EMBL" id="PSK92061.1"/>
    </source>
</evidence>
<dbReference type="InterPro" id="IPR006683">
    <property type="entry name" value="Thioestr_dom"/>
</dbReference>
<dbReference type="Pfam" id="PF03061">
    <property type="entry name" value="4HBT"/>
    <property type="match status" value="1"/>
</dbReference>
<dbReference type="Proteomes" id="UP000240572">
    <property type="component" value="Unassembled WGS sequence"/>
</dbReference>
<evidence type="ECO:0000259" key="2">
    <source>
        <dbReference type="Pfam" id="PF03061"/>
    </source>
</evidence>
<dbReference type="Gene3D" id="3.10.129.10">
    <property type="entry name" value="Hotdog Thioesterase"/>
    <property type="match status" value="1"/>
</dbReference>
<dbReference type="InterPro" id="IPR011973">
    <property type="entry name" value="PaaD"/>
</dbReference>
<comment type="caution">
    <text evidence="3">The sequence shown here is derived from an EMBL/GenBank/DDBJ whole genome shotgun (WGS) entry which is preliminary data.</text>
</comment>
<dbReference type="InterPro" id="IPR003736">
    <property type="entry name" value="PAAI_dom"/>
</dbReference>
<evidence type="ECO:0000313" key="4">
    <source>
        <dbReference type="Proteomes" id="UP000240572"/>
    </source>
</evidence>
<feature type="domain" description="Thioesterase" evidence="2">
    <location>
        <begin position="52"/>
        <end position="125"/>
    </location>
</feature>
<dbReference type="SUPFAM" id="SSF54637">
    <property type="entry name" value="Thioesterase/thiol ester dehydrase-isomerase"/>
    <property type="match status" value="1"/>
</dbReference>
<sequence length="146" mass="16089">MEQQISPQEVLDIMIARDRFSQWLGLEVKEVGPGYCRLEYTVKEDMLNGFERVHGGALFSASDSAFAFACNSHGIITVALDVSITFTRPARAGDRLYVTAQEVHLGNKTGLYDIRTTNEEGALVCLFKGTAYRTSQPVKQEPQAGA</sequence>
<organism evidence="3 4">
    <name type="scientific">Taibaiella chishuiensis</name>
    <dbReference type="NCBI Taxonomy" id="1434707"/>
    <lineage>
        <taxon>Bacteria</taxon>
        <taxon>Pseudomonadati</taxon>
        <taxon>Bacteroidota</taxon>
        <taxon>Chitinophagia</taxon>
        <taxon>Chitinophagales</taxon>
        <taxon>Chitinophagaceae</taxon>
        <taxon>Taibaiella</taxon>
    </lineage>
</organism>
<reference evidence="3 4" key="1">
    <citation type="submission" date="2018-03" db="EMBL/GenBank/DDBJ databases">
        <title>Genomic Encyclopedia of Type Strains, Phase III (KMG-III): the genomes of soil and plant-associated and newly described type strains.</title>
        <authorList>
            <person name="Whitman W."/>
        </authorList>
    </citation>
    <scope>NUCLEOTIDE SEQUENCE [LARGE SCALE GENOMIC DNA]</scope>
    <source>
        <strain evidence="3 4">CGMCC 1.12700</strain>
    </source>
</reference>
<dbReference type="NCBIfam" id="TIGR00369">
    <property type="entry name" value="unchar_dom_1"/>
    <property type="match status" value="1"/>
</dbReference>
<dbReference type="NCBIfam" id="TIGR02286">
    <property type="entry name" value="PaaD"/>
    <property type="match status" value="1"/>
</dbReference>
<dbReference type="PANTHER" id="PTHR42856">
    <property type="entry name" value="ACYL-COENZYME A THIOESTERASE PAAI"/>
    <property type="match status" value="1"/>
</dbReference>
<dbReference type="EMBL" id="PYGD01000004">
    <property type="protein sequence ID" value="PSK92061.1"/>
    <property type="molecule type" value="Genomic_DNA"/>
</dbReference>